<name>A0A1G6YIP5_9PROT</name>
<evidence type="ECO:0000313" key="3">
    <source>
        <dbReference type="Proteomes" id="UP000183685"/>
    </source>
</evidence>
<dbReference type="InterPro" id="IPR012338">
    <property type="entry name" value="Beta-lactam/transpept-like"/>
</dbReference>
<keyword evidence="3" id="KW-1185">Reference proteome</keyword>
<organism evidence="2 3">
    <name type="scientific">Kordiimonas lacus</name>
    <dbReference type="NCBI Taxonomy" id="637679"/>
    <lineage>
        <taxon>Bacteria</taxon>
        <taxon>Pseudomonadati</taxon>
        <taxon>Pseudomonadota</taxon>
        <taxon>Alphaproteobacteria</taxon>
        <taxon>Kordiimonadales</taxon>
        <taxon>Kordiimonadaceae</taxon>
        <taxon>Kordiimonas</taxon>
    </lineage>
</organism>
<dbReference type="Proteomes" id="UP000183685">
    <property type="component" value="Unassembled WGS sequence"/>
</dbReference>
<dbReference type="STRING" id="637679.GCA_001550055_01325"/>
<dbReference type="InterPro" id="IPR050491">
    <property type="entry name" value="AmpC-like"/>
</dbReference>
<accession>A0A1G6YIP5</accession>
<gene>
    <name evidence="2" type="ORF">SAMN04488071_1643</name>
</gene>
<feature type="domain" description="Beta-lactamase-related" evidence="1">
    <location>
        <begin position="36"/>
        <end position="345"/>
    </location>
</feature>
<dbReference type="AlphaFoldDB" id="A0A1G6YIP5"/>
<dbReference type="RefSeq" id="WP_068302651.1">
    <property type="nucleotide sequence ID" value="NZ_FNAK01000003.1"/>
</dbReference>
<dbReference type="EMBL" id="FNAK01000003">
    <property type="protein sequence ID" value="SDD90259.1"/>
    <property type="molecule type" value="Genomic_DNA"/>
</dbReference>
<protein>
    <submittedName>
        <fullName evidence="2">CubicO group peptidase, beta-lactamase class C family</fullName>
    </submittedName>
</protein>
<proteinExistence type="predicted"/>
<dbReference type="SUPFAM" id="SSF56601">
    <property type="entry name" value="beta-lactamase/transpeptidase-like"/>
    <property type="match status" value="1"/>
</dbReference>
<evidence type="ECO:0000259" key="1">
    <source>
        <dbReference type="Pfam" id="PF00144"/>
    </source>
</evidence>
<dbReference type="PANTHER" id="PTHR46825:SF9">
    <property type="entry name" value="BETA-LACTAMASE-RELATED DOMAIN-CONTAINING PROTEIN"/>
    <property type="match status" value="1"/>
</dbReference>
<dbReference type="Pfam" id="PF00144">
    <property type="entry name" value="Beta-lactamase"/>
    <property type="match status" value="1"/>
</dbReference>
<reference evidence="2 3" key="1">
    <citation type="submission" date="2016-10" db="EMBL/GenBank/DDBJ databases">
        <authorList>
            <person name="de Groot N.N."/>
        </authorList>
    </citation>
    <scope>NUCLEOTIDE SEQUENCE [LARGE SCALE GENOMIC DNA]</scope>
    <source>
        <strain evidence="2 3">CGMCC 1.9109</strain>
    </source>
</reference>
<dbReference type="PANTHER" id="PTHR46825">
    <property type="entry name" value="D-ALANYL-D-ALANINE-CARBOXYPEPTIDASE/ENDOPEPTIDASE AMPH"/>
    <property type="match status" value="1"/>
</dbReference>
<evidence type="ECO:0000313" key="2">
    <source>
        <dbReference type="EMBL" id="SDD90259.1"/>
    </source>
</evidence>
<sequence length="368" mass="40361">MRLSAIHQCLVGLILMLGATSQVTPQDTLVARQQSLDALLADKAAAHGIVGQSVAVLKNGELVATATHGQASVELSVPVGEDTVFQMFSVAKLFVNTVMMQLMEAGDVQMDAPVATYLPNLPSQWQKTTVRQLLTHTSGLPDYYHWPNPTPENEDTAIALAAKGEFVFTPNTDYRYNQTNYLLLKQIIETITGQSFSEVMQGRMMDPAGLTQTRYGGEYAVVPNRARTYFAGENGLLLNGPIFQPDYMFASTGLNSSAPDMVLWTKALLDGKFLPPERLQHYWQTQDLANGKLGGFAAGWEYWETESFRIVGHGGGNRVDVRHFISKTSGDTISVIYLTNGASTNFWPGSISTAIAERWMPGVSSWLN</sequence>
<dbReference type="InterPro" id="IPR001466">
    <property type="entry name" value="Beta-lactam-related"/>
</dbReference>
<dbReference type="Gene3D" id="3.40.710.10">
    <property type="entry name" value="DD-peptidase/beta-lactamase superfamily"/>
    <property type="match status" value="1"/>
</dbReference>